<dbReference type="SUPFAM" id="SSF52540">
    <property type="entry name" value="P-loop containing nucleoside triphosphate hydrolases"/>
    <property type="match status" value="1"/>
</dbReference>
<evidence type="ECO:0000313" key="4">
    <source>
        <dbReference type="EMBL" id="TGJ76087.1"/>
    </source>
</evidence>
<dbReference type="InterPro" id="IPR027417">
    <property type="entry name" value="P-loop_NTPase"/>
</dbReference>
<dbReference type="Proteomes" id="UP000297714">
    <property type="component" value="Unassembled WGS sequence"/>
</dbReference>
<dbReference type="EMBL" id="SRMQ01000008">
    <property type="protein sequence ID" value="TGJ76087.1"/>
    <property type="molecule type" value="Genomic_DNA"/>
</dbReference>
<protein>
    <recommendedName>
        <fullName evidence="3">Stage III sporulation protein AA AAA+ ATPase domain-containing protein</fullName>
    </recommendedName>
</protein>
<dbReference type="AlphaFoldDB" id="A0A4Z0XZV6"/>
<evidence type="ECO:0000256" key="1">
    <source>
        <dbReference type="ARBA" id="ARBA00022741"/>
    </source>
</evidence>
<organism evidence="4 5">
    <name type="scientific">Caproiciproducens galactitolivorans</name>
    <dbReference type="NCBI Taxonomy" id="642589"/>
    <lineage>
        <taxon>Bacteria</taxon>
        <taxon>Bacillati</taxon>
        <taxon>Bacillota</taxon>
        <taxon>Clostridia</taxon>
        <taxon>Eubacteriales</taxon>
        <taxon>Acutalibacteraceae</taxon>
        <taxon>Caproiciproducens</taxon>
    </lineage>
</organism>
<dbReference type="PANTHER" id="PTHR20953:SF3">
    <property type="entry name" value="P-LOOP CONTAINING NUCLEOSIDE TRIPHOSPHATE HYDROLASES SUPERFAMILY PROTEIN"/>
    <property type="match status" value="1"/>
</dbReference>
<gene>
    <name evidence="4" type="ORF">CAGA_18080</name>
</gene>
<evidence type="ECO:0000259" key="3">
    <source>
        <dbReference type="Pfam" id="PF19568"/>
    </source>
</evidence>
<evidence type="ECO:0000313" key="5">
    <source>
        <dbReference type="Proteomes" id="UP000297714"/>
    </source>
</evidence>
<keyword evidence="1" id="KW-0547">Nucleotide-binding</keyword>
<dbReference type="InterPro" id="IPR045735">
    <property type="entry name" value="Spore_III_AA_AAA+_ATPase"/>
</dbReference>
<dbReference type="Gene3D" id="3.40.50.300">
    <property type="entry name" value="P-loop containing nucleotide triphosphate hydrolases"/>
    <property type="match status" value="1"/>
</dbReference>
<evidence type="ECO:0000256" key="2">
    <source>
        <dbReference type="ARBA" id="ARBA00022840"/>
    </source>
</evidence>
<reference evidence="4 5" key="1">
    <citation type="submission" date="2019-04" db="EMBL/GenBank/DDBJ databases">
        <authorList>
            <person name="Poehlein A."/>
            <person name="Bengelsdorf F.R."/>
            <person name="Duerre P."/>
            <person name="Daniel R."/>
        </authorList>
    </citation>
    <scope>NUCLEOTIDE SEQUENCE [LARGE SCALE GENOMIC DNA]</scope>
    <source>
        <strain evidence="4 5">BS-1</strain>
    </source>
</reference>
<dbReference type="RefSeq" id="WP_167875197.1">
    <property type="nucleotide sequence ID" value="NZ_JAJUFJ010000001.1"/>
</dbReference>
<comment type="caution">
    <text evidence="4">The sequence shown here is derived from an EMBL/GenBank/DDBJ whole genome shotgun (WGS) entry which is preliminary data.</text>
</comment>
<dbReference type="PANTHER" id="PTHR20953">
    <property type="entry name" value="KINASE-RELATED"/>
    <property type="match status" value="1"/>
</dbReference>
<keyword evidence="2" id="KW-0067">ATP-binding</keyword>
<feature type="domain" description="Stage III sporulation protein AA AAA+ ATPase" evidence="3">
    <location>
        <begin position="32"/>
        <end position="312"/>
    </location>
</feature>
<keyword evidence="5" id="KW-1185">Reference proteome</keyword>
<accession>A0A4Z0XZV6</accession>
<dbReference type="Pfam" id="PF19568">
    <property type="entry name" value="Spore_III_AA"/>
    <property type="match status" value="1"/>
</dbReference>
<proteinExistence type="predicted"/>
<dbReference type="GO" id="GO:0005524">
    <property type="term" value="F:ATP binding"/>
    <property type="evidence" value="ECO:0007669"/>
    <property type="project" value="UniProtKB-KW"/>
</dbReference>
<name>A0A4Z0XZV6_9FIRM</name>
<sequence length="339" mass="36351">MENNSNPRFDSAAKAVYGKIGKYFLQLPLEIKSQVQELRIRVNKPVSICCIKGIYFFNQNGTLVCRPDSNTLIATKEDIDECFRNLCSYSIYSHQNEIRNGYVTLVGGHRVGISGTAVLENGEIKGLRDISSINIRIAREISGSANALLVGLKNNVSDGLLIAGPPVSGKTTILRDIARQLSSGLLGNIRKVAVIDERGELAGTYMGVPQNDLGVCSDILDGYPKAQGIMQAIRCLSPDYIICDELGGYDEVSAVQQCLNAGAVMISSIHAGSLEELLKKKQAVDLLKTGAFGNVAILDRKMEPGKIAGIYKAGELLAKIHGGYVPDCGRGDGGIYGVA</sequence>